<sequence>MRIAATLTMSIMLMVMSCTSAMAIDWPWGEKPNDDIRLVLKVAKGEENSEIHDKIIVKGMSYIKNYVDLKAMVKEAYFQKTRFLMATKKFSKIDNAEQLVDIAGQLKNAAVATQRYRDKILVKGVDHIKTYEQLLSVVRKAEYNTVRNGIVKTKFVKVKNADQLIEISKTLRNEFNQDWTIKAAYRDLLLYNGAKKIAKTKADVIKISGAAETDAYQKKILRIKLGSSSGSAGGSAPAPAPEPSEPGDFPPAGEPGSDVYGLRGSGCEGGSCPLPEDPEGPGQGDKAYTGVSERCALCNGTGKLGLKTCPGCHGAGWSGPMMMAAEGDDDDHNCGGCGGNHGDKCNGQCTGCGGCGNGGNGQSGDKVEGDDDDHNCGGCGGHHGDKCNGQCTGCGGCGNGGNNGQGDKVKSAYFDKYLEEALKARILRKDDDEAKKLLIDIFRQREVLEQ</sequence>
<feature type="compositionally biased region" description="Low complexity" evidence="1">
    <location>
        <begin position="228"/>
        <end position="237"/>
    </location>
</feature>
<keyword evidence="2" id="KW-0732">Signal</keyword>
<organism evidence="3 4">
    <name type="scientific">Candidatus Wallbacteria bacterium HGW-Wallbacteria-1</name>
    <dbReference type="NCBI Taxonomy" id="2013854"/>
    <lineage>
        <taxon>Bacteria</taxon>
        <taxon>Candidatus Walliibacteriota</taxon>
    </lineage>
</organism>
<dbReference type="EMBL" id="PGXC01000016">
    <property type="protein sequence ID" value="PKK89475.1"/>
    <property type="molecule type" value="Genomic_DNA"/>
</dbReference>
<comment type="caution">
    <text evidence="3">The sequence shown here is derived from an EMBL/GenBank/DDBJ whole genome shotgun (WGS) entry which is preliminary data.</text>
</comment>
<feature type="compositionally biased region" description="Pro residues" evidence="1">
    <location>
        <begin position="238"/>
        <end position="253"/>
    </location>
</feature>
<feature type="chain" id="PRO_5014684020" description="DUF5667 domain-containing protein" evidence="2">
    <location>
        <begin position="24"/>
        <end position="450"/>
    </location>
</feature>
<dbReference type="PROSITE" id="PS51257">
    <property type="entry name" value="PROKAR_LIPOPROTEIN"/>
    <property type="match status" value="1"/>
</dbReference>
<evidence type="ECO:0000313" key="3">
    <source>
        <dbReference type="EMBL" id="PKK89475.1"/>
    </source>
</evidence>
<dbReference type="Proteomes" id="UP000233256">
    <property type="component" value="Unassembled WGS sequence"/>
</dbReference>
<evidence type="ECO:0000256" key="1">
    <source>
        <dbReference type="SAM" id="MobiDB-lite"/>
    </source>
</evidence>
<evidence type="ECO:0000256" key="2">
    <source>
        <dbReference type="SAM" id="SignalP"/>
    </source>
</evidence>
<protein>
    <recommendedName>
        <fullName evidence="5">DUF5667 domain-containing protein</fullName>
    </recommendedName>
</protein>
<feature type="signal peptide" evidence="2">
    <location>
        <begin position="1"/>
        <end position="23"/>
    </location>
</feature>
<accession>A0A2N1PMB9</accession>
<dbReference type="AlphaFoldDB" id="A0A2N1PMB9"/>
<evidence type="ECO:0000313" key="4">
    <source>
        <dbReference type="Proteomes" id="UP000233256"/>
    </source>
</evidence>
<name>A0A2N1PMB9_9BACT</name>
<reference evidence="3 4" key="1">
    <citation type="journal article" date="2017" name="ISME J.">
        <title>Potential for microbial H2 and metal transformations associated with novel bacteria and archaea in deep terrestrial subsurface sediments.</title>
        <authorList>
            <person name="Hernsdorf A.W."/>
            <person name="Amano Y."/>
            <person name="Miyakawa K."/>
            <person name="Ise K."/>
            <person name="Suzuki Y."/>
            <person name="Anantharaman K."/>
            <person name="Probst A."/>
            <person name="Burstein D."/>
            <person name="Thomas B.C."/>
            <person name="Banfield J.F."/>
        </authorList>
    </citation>
    <scope>NUCLEOTIDE SEQUENCE [LARGE SCALE GENOMIC DNA]</scope>
    <source>
        <strain evidence="3">HGW-Wallbacteria-1</strain>
    </source>
</reference>
<dbReference type="PRINTS" id="PR01228">
    <property type="entry name" value="EGGSHELL"/>
</dbReference>
<proteinExistence type="predicted"/>
<feature type="region of interest" description="Disordered" evidence="1">
    <location>
        <begin position="228"/>
        <end position="256"/>
    </location>
</feature>
<gene>
    <name evidence="3" type="ORF">CVV64_13750</name>
</gene>
<evidence type="ECO:0008006" key="5">
    <source>
        <dbReference type="Google" id="ProtNLM"/>
    </source>
</evidence>